<evidence type="ECO:0000256" key="3">
    <source>
        <dbReference type="ARBA" id="ARBA00022777"/>
    </source>
</evidence>
<dbReference type="PIRSF" id="PIRSF000654">
    <property type="entry name" value="Integrin-linked_kinase"/>
    <property type="match status" value="1"/>
</dbReference>
<dbReference type="InterPro" id="IPR011009">
    <property type="entry name" value="Kinase-like_dom_sf"/>
</dbReference>
<keyword evidence="4" id="KW-0067">ATP-binding</keyword>
<keyword evidence="8" id="KW-1185">Reference proteome</keyword>
<dbReference type="GO" id="GO:0004674">
    <property type="term" value="F:protein serine/threonine kinase activity"/>
    <property type="evidence" value="ECO:0007669"/>
    <property type="project" value="TreeGrafter"/>
</dbReference>
<evidence type="ECO:0000313" key="8">
    <source>
        <dbReference type="Proteomes" id="UP001165082"/>
    </source>
</evidence>
<dbReference type="InterPro" id="IPR001245">
    <property type="entry name" value="Ser-Thr/Tyr_kinase_cat_dom"/>
</dbReference>
<feature type="compositionally biased region" description="Low complexity" evidence="5">
    <location>
        <begin position="1"/>
        <end position="11"/>
    </location>
</feature>
<proteinExistence type="predicted"/>
<keyword evidence="1" id="KW-0808">Transferase</keyword>
<reference evidence="7" key="1">
    <citation type="submission" date="2022-07" db="EMBL/GenBank/DDBJ databases">
        <title>Genome analysis of Parmales, a sister group of diatoms, reveals the evolutionary specialization of diatoms from phago-mixotrophs to photoautotrophs.</title>
        <authorList>
            <person name="Ban H."/>
            <person name="Sato S."/>
            <person name="Yoshikawa S."/>
            <person name="Kazumasa Y."/>
            <person name="Nakamura Y."/>
            <person name="Ichinomiya M."/>
            <person name="Saitoh K."/>
            <person name="Sato N."/>
            <person name="Blanc-Mathieu R."/>
            <person name="Endo H."/>
            <person name="Kuwata A."/>
            <person name="Ogata H."/>
        </authorList>
    </citation>
    <scope>NUCLEOTIDE SEQUENCE</scope>
</reference>
<protein>
    <recommendedName>
        <fullName evidence="6">Protein kinase domain-containing protein</fullName>
    </recommendedName>
</protein>
<comment type="caution">
    <text evidence="7">The sequence shown here is derived from an EMBL/GenBank/DDBJ whole genome shotgun (WGS) entry which is preliminary data.</text>
</comment>
<feature type="region of interest" description="Disordered" evidence="5">
    <location>
        <begin position="200"/>
        <end position="245"/>
    </location>
</feature>
<feature type="region of interest" description="Disordered" evidence="5">
    <location>
        <begin position="1"/>
        <end position="21"/>
    </location>
</feature>
<dbReference type="OrthoDB" id="192449at2759"/>
<feature type="domain" description="Protein kinase" evidence="6">
    <location>
        <begin position="36"/>
        <end position="350"/>
    </location>
</feature>
<evidence type="ECO:0000259" key="6">
    <source>
        <dbReference type="PROSITE" id="PS50011"/>
    </source>
</evidence>
<evidence type="ECO:0000256" key="5">
    <source>
        <dbReference type="SAM" id="MobiDB-lite"/>
    </source>
</evidence>
<evidence type="ECO:0000256" key="1">
    <source>
        <dbReference type="ARBA" id="ARBA00022679"/>
    </source>
</evidence>
<evidence type="ECO:0000256" key="2">
    <source>
        <dbReference type="ARBA" id="ARBA00022741"/>
    </source>
</evidence>
<dbReference type="Pfam" id="PF00069">
    <property type="entry name" value="Pkinase"/>
    <property type="match status" value="1"/>
</dbReference>
<keyword evidence="3" id="KW-0418">Kinase</keyword>
<feature type="compositionally biased region" description="Pro residues" evidence="5">
    <location>
        <begin position="206"/>
        <end position="221"/>
    </location>
</feature>
<dbReference type="SMART" id="SM00220">
    <property type="entry name" value="S_TKc"/>
    <property type="match status" value="1"/>
</dbReference>
<sequence length="378" mass="42191">MSKTRSTTRSRGSVGEFAGVGRRSTNVREDVKISELSNFKMMGQGEYAVVYSAKWKDQPEGEREVAVKVLKKEHLGAGGPAEDMRAEAQILSKLNNNPGTVNIFASGDTEDGRPFFIMEKLSGVTLAPRISGTTDYLKRLEMVTSLARIFESLHRGAATNGKKVLHRDLKPANVGVTPSTGELRLLDFGLVRLLHDGEERLSEASPPDPPPKDAPPLPPMTPTRGGRKGKKQAFPKSRTMSGDSLFDITGNTGSLRYMAPEVARHEHYNHKCEIYSFGVMMFQMIEQKLPFARKNPRIMMEQVFSNGHWREPLNKAYWPFGLDELMENCWHPNIDERPEFKEIVEKLTEVSRAVTEARAERVKSAGCLSCLVSMGNKP</sequence>
<dbReference type="PANTHER" id="PTHR44329:SF288">
    <property type="entry name" value="MITOGEN-ACTIVATED PROTEIN KINASE KINASE KINASE 20"/>
    <property type="match status" value="1"/>
</dbReference>
<accession>A0A9W6Z4B4</accession>
<dbReference type="PANTHER" id="PTHR44329">
    <property type="entry name" value="SERINE/THREONINE-PROTEIN KINASE TNNI3K-RELATED"/>
    <property type="match status" value="1"/>
</dbReference>
<dbReference type="InterPro" id="IPR000719">
    <property type="entry name" value="Prot_kinase_dom"/>
</dbReference>
<evidence type="ECO:0000313" key="7">
    <source>
        <dbReference type="EMBL" id="GMH47054.1"/>
    </source>
</evidence>
<dbReference type="SUPFAM" id="SSF56112">
    <property type="entry name" value="Protein kinase-like (PK-like)"/>
    <property type="match status" value="1"/>
</dbReference>
<organism evidence="7 8">
    <name type="scientific">Triparma retinervis</name>
    <dbReference type="NCBI Taxonomy" id="2557542"/>
    <lineage>
        <taxon>Eukaryota</taxon>
        <taxon>Sar</taxon>
        <taxon>Stramenopiles</taxon>
        <taxon>Ochrophyta</taxon>
        <taxon>Bolidophyceae</taxon>
        <taxon>Parmales</taxon>
        <taxon>Triparmaceae</taxon>
        <taxon>Triparma</taxon>
    </lineage>
</organism>
<dbReference type="GO" id="GO:0005524">
    <property type="term" value="F:ATP binding"/>
    <property type="evidence" value="ECO:0007669"/>
    <property type="project" value="UniProtKB-KW"/>
</dbReference>
<dbReference type="Pfam" id="PF07714">
    <property type="entry name" value="PK_Tyr_Ser-Thr"/>
    <property type="match status" value="1"/>
</dbReference>
<dbReference type="Gene3D" id="1.10.510.10">
    <property type="entry name" value="Transferase(Phosphotransferase) domain 1"/>
    <property type="match status" value="2"/>
</dbReference>
<dbReference type="EMBL" id="BRXZ01001824">
    <property type="protein sequence ID" value="GMH47054.1"/>
    <property type="molecule type" value="Genomic_DNA"/>
</dbReference>
<dbReference type="Proteomes" id="UP001165082">
    <property type="component" value="Unassembled WGS sequence"/>
</dbReference>
<dbReference type="PROSITE" id="PS50011">
    <property type="entry name" value="PROTEIN_KINASE_DOM"/>
    <property type="match status" value="1"/>
</dbReference>
<evidence type="ECO:0000256" key="4">
    <source>
        <dbReference type="ARBA" id="ARBA00022840"/>
    </source>
</evidence>
<keyword evidence="2" id="KW-0547">Nucleotide-binding</keyword>
<dbReference type="InterPro" id="IPR051681">
    <property type="entry name" value="Ser/Thr_Kinases-Pseudokinases"/>
</dbReference>
<name>A0A9W6Z4B4_9STRA</name>
<gene>
    <name evidence="7" type="ORF">TrRE_jg5620</name>
</gene>
<dbReference type="AlphaFoldDB" id="A0A9W6Z4B4"/>